<name>A0A4Q0T076_9BACT</name>
<protein>
    <submittedName>
        <fullName evidence="2">Adenylate cyclase</fullName>
    </submittedName>
</protein>
<evidence type="ECO:0000313" key="3">
    <source>
        <dbReference type="Proteomes" id="UP000289437"/>
    </source>
</evidence>
<proteinExistence type="predicted"/>
<organism evidence="2 3">
    <name type="scientific">Granulicella sibirica</name>
    <dbReference type="NCBI Taxonomy" id="2479048"/>
    <lineage>
        <taxon>Bacteria</taxon>
        <taxon>Pseudomonadati</taxon>
        <taxon>Acidobacteriota</taxon>
        <taxon>Terriglobia</taxon>
        <taxon>Terriglobales</taxon>
        <taxon>Acidobacteriaceae</taxon>
        <taxon>Granulicella</taxon>
    </lineage>
</organism>
<feature type="transmembrane region" description="Helical" evidence="1">
    <location>
        <begin position="171"/>
        <end position="193"/>
    </location>
</feature>
<dbReference type="EMBL" id="RDSM01000002">
    <property type="protein sequence ID" value="RXH56102.1"/>
    <property type="molecule type" value="Genomic_DNA"/>
</dbReference>
<dbReference type="Proteomes" id="UP000289437">
    <property type="component" value="Unassembled WGS sequence"/>
</dbReference>
<keyword evidence="1" id="KW-0812">Transmembrane</keyword>
<sequence length="439" mass="48982">MTPELNVRPPSLSEAEQEKVREQMNRLLETHHFKNSRRYPALLRFIVEETLEGRGEFLKERLLGVRVFDRPADYDTASDPIVRVTIAEIRKRIAQYYHDEEHDAEIRIELLPGRYEPEFRARHSKRETAIVATVVTEVEEILPVVEASAPAPATSTDPVELAKAKPGRNRLWYLLGAALLVFALVSAGILRWLHPPALEALWSPLLSGQGSVLFCLPTDVEKRRGPTGDPVPDKATAPAKKLTGRMEDASTFRAHQALGENVVYSDMLAALRVANVMAVHQRSYTVRLTVSTTLEDLRQGPTVLIGGLDNQWTIRALTNLRYHFAGSDDNRYWIQDQENPANQRWSLDLKEPIASVTRDYAIVSRLHNEQTGQVEMIIAGIGMTGTAAAGEFISDDHRAAELRQRIGAGFNDKDFEVVLSTDVVNGIAGAAKIEAVSVW</sequence>
<reference evidence="2 3" key="1">
    <citation type="submission" date="2018-11" db="EMBL/GenBank/DDBJ databases">
        <authorList>
            <person name="Mardanov A.V."/>
            <person name="Ravin N.V."/>
            <person name="Dedysh S.N."/>
        </authorList>
    </citation>
    <scope>NUCLEOTIDE SEQUENCE [LARGE SCALE GENOMIC DNA]</scope>
    <source>
        <strain evidence="2 3">AF10</strain>
    </source>
</reference>
<dbReference type="OrthoDB" id="115074at2"/>
<evidence type="ECO:0000313" key="2">
    <source>
        <dbReference type="EMBL" id="RXH56102.1"/>
    </source>
</evidence>
<comment type="caution">
    <text evidence="2">The sequence shown here is derived from an EMBL/GenBank/DDBJ whole genome shotgun (WGS) entry which is preliminary data.</text>
</comment>
<evidence type="ECO:0000256" key="1">
    <source>
        <dbReference type="SAM" id="Phobius"/>
    </source>
</evidence>
<keyword evidence="1" id="KW-0472">Membrane</keyword>
<gene>
    <name evidence="2" type="ORF">GRAN_2959</name>
</gene>
<reference evidence="3" key="2">
    <citation type="submission" date="2019-02" db="EMBL/GenBank/DDBJ databases">
        <title>Granulicella sibirica sp. nov., a psychrotolerant acidobacterium isolated from an organic soil layer in forested tundra, West Siberia.</title>
        <authorList>
            <person name="Oshkin I.Y."/>
            <person name="Kulichevskaya I.S."/>
            <person name="Rijpstra W.I.C."/>
            <person name="Sinninghe Damste J.S."/>
            <person name="Rakitin A.L."/>
            <person name="Ravin N.V."/>
            <person name="Dedysh S.N."/>
        </authorList>
    </citation>
    <scope>NUCLEOTIDE SEQUENCE [LARGE SCALE GENOMIC DNA]</scope>
    <source>
        <strain evidence="3">AF10</strain>
    </source>
</reference>
<accession>A0A4Q0T076</accession>
<keyword evidence="1" id="KW-1133">Transmembrane helix</keyword>
<dbReference type="AlphaFoldDB" id="A0A4Q0T076"/>
<keyword evidence="3" id="KW-1185">Reference proteome</keyword>